<dbReference type="InterPro" id="IPR000330">
    <property type="entry name" value="SNF2_N"/>
</dbReference>
<keyword evidence="4" id="KW-0347">Helicase</keyword>
<dbReference type="InterPro" id="IPR001650">
    <property type="entry name" value="Helicase_C-like"/>
</dbReference>
<evidence type="ECO:0000259" key="8">
    <source>
        <dbReference type="PROSITE" id="PS51192"/>
    </source>
</evidence>
<dbReference type="Pfam" id="PF00176">
    <property type="entry name" value="SNF2-rel_dom"/>
    <property type="match status" value="3"/>
</dbReference>
<accession>A0A0D3G248</accession>
<dbReference type="Gene3D" id="1.20.120.850">
    <property type="entry name" value="SWI2/SNF2 ATPases, N-terminal domain"/>
    <property type="match status" value="1"/>
</dbReference>
<proteinExistence type="inferred from homology"/>
<evidence type="ECO:0000259" key="9">
    <source>
        <dbReference type="PROSITE" id="PS51194"/>
    </source>
</evidence>
<dbReference type="Gene3D" id="3.40.50.10810">
    <property type="entry name" value="Tandem AAA-ATPase domain"/>
    <property type="match status" value="3"/>
</dbReference>
<keyword evidence="11" id="KW-1185">Reference proteome</keyword>
<dbReference type="GO" id="GO:0005524">
    <property type="term" value="F:ATP binding"/>
    <property type="evidence" value="ECO:0007669"/>
    <property type="project" value="UniProtKB-KW"/>
</dbReference>
<dbReference type="Proteomes" id="UP000026960">
    <property type="component" value="Chromosome 4"/>
</dbReference>
<feature type="domain" description="Helicase C-terminal" evidence="9">
    <location>
        <begin position="646"/>
        <end position="802"/>
    </location>
</feature>
<name>A0A0D3G248_9ORYZ</name>
<feature type="domain" description="Helicase ATP-binding" evidence="8">
    <location>
        <begin position="1021"/>
        <end position="1233"/>
    </location>
</feature>
<dbReference type="InterPro" id="IPR049730">
    <property type="entry name" value="SNF2/RAD54-like_C"/>
</dbReference>
<dbReference type="EnsemblPlants" id="OBART04G30840.1">
    <property type="protein sequence ID" value="OBART04G30840.1"/>
    <property type="gene ID" value="OBART04G30840"/>
</dbReference>
<dbReference type="InterPro" id="IPR038718">
    <property type="entry name" value="SNF2-like_sf"/>
</dbReference>
<comment type="similarity">
    <text evidence="1">Belongs to the SNF2/RAD54 helicase family.</text>
</comment>
<feature type="compositionally biased region" description="Basic and acidic residues" evidence="7">
    <location>
        <begin position="99"/>
        <end position="110"/>
    </location>
</feature>
<dbReference type="STRING" id="65489.A0A0D3G248"/>
<evidence type="ECO:0000313" key="11">
    <source>
        <dbReference type="Proteomes" id="UP000026960"/>
    </source>
</evidence>
<keyword evidence="5" id="KW-0067">ATP-binding</keyword>
<dbReference type="InterPro" id="IPR027417">
    <property type="entry name" value="P-loop_NTPase"/>
</dbReference>
<evidence type="ECO:0000256" key="6">
    <source>
        <dbReference type="ARBA" id="ARBA00023172"/>
    </source>
</evidence>
<feature type="region of interest" description="Disordered" evidence="7">
    <location>
        <begin position="969"/>
        <end position="1022"/>
    </location>
</feature>
<reference evidence="10" key="1">
    <citation type="journal article" date="2009" name="Rice">
        <title>De Novo Next Generation Sequencing of Plant Genomes.</title>
        <authorList>
            <person name="Rounsley S."/>
            <person name="Marri P.R."/>
            <person name="Yu Y."/>
            <person name="He R."/>
            <person name="Sisneros N."/>
            <person name="Goicoechea J.L."/>
            <person name="Lee S.J."/>
            <person name="Angelova A."/>
            <person name="Kudrna D."/>
            <person name="Luo M."/>
            <person name="Affourtit J."/>
            <person name="Desany B."/>
            <person name="Knight J."/>
            <person name="Niazi F."/>
            <person name="Egholm M."/>
            <person name="Wing R.A."/>
        </authorList>
    </citation>
    <scope>NUCLEOTIDE SEQUENCE [LARGE SCALE GENOMIC DNA]</scope>
    <source>
        <strain evidence="10">cv. IRGC 105608</strain>
    </source>
</reference>
<evidence type="ECO:0008006" key="12">
    <source>
        <dbReference type="Google" id="ProtNLM"/>
    </source>
</evidence>
<keyword evidence="2" id="KW-0547">Nucleotide-binding</keyword>
<dbReference type="PaxDb" id="65489-OBART04G30840.1"/>
<protein>
    <recommendedName>
        <fullName evidence="12">Protein CHROMATIN REMODELING 24</fullName>
    </recommendedName>
</protein>
<organism evidence="10">
    <name type="scientific">Oryza barthii</name>
    <dbReference type="NCBI Taxonomy" id="65489"/>
    <lineage>
        <taxon>Eukaryota</taxon>
        <taxon>Viridiplantae</taxon>
        <taxon>Streptophyta</taxon>
        <taxon>Embryophyta</taxon>
        <taxon>Tracheophyta</taxon>
        <taxon>Spermatophyta</taxon>
        <taxon>Magnoliopsida</taxon>
        <taxon>Liliopsida</taxon>
        <taxon>Poales</taxon>
        <taxon>Poaceae</taxon>
        <taxon>BOP clade</taxon>
        <taxon>Oryzoideae</taxon>
        <taxon>Oryzeae</taxon>
        <taxon>Oryzinae</taxon>
        <taxon>Oryza</taxon>
    </lineage>
</organism>
<dbReference type="Gramene" id="OBART04G30840.1">
    <property type="protein sequence ID" value="OBART04G30840.1"/>
    <property type="gene ID" value="OBART04G30840"/>
</dbReference>
<dbReference type="PROSITE" id="PS51194">
    <property type="entry name" value="HELICASE_CTER"/>
    <property type="match status" value="2"/>
</dbReference>
<evidence type="ECO:0000256" key="1">
    <source>
        <dbReference type="ARBA" id="ARBA00007025"/>
    </source>
</evidence>
<dbReference type="PROSITE" id="PS51192">
    <property type="entry name" value="HELICASE_ATP_BIND_1"/>
    <property type="match status" value="2"/>
</dbReference>
<dbReference type="SUPFAM" id="SSF52540">
    <property type="entry name" value="P-loop containing nucleoside triphosphate hydrolases"/>
    <property type="match status" value="4"/>
</dbReference>
<evidence type="ECO:0000256" key="5">
    <source>
        <dbReference type="ARBA" id="ARBA00022840"/>
    </source>
</evidence>
<dbReference type="GO" id="GO:0016787">
    <property type="term" value="F:hydrolase activity"/>
    <property type="evidence" value="ECO:0007669"/>
    <property type="project" value="UniProtKB-KW"/>
</dbReference>
<feature type="compositionally biased region" description="Polar residues" evidence="7">
    <location>
        <begin position="141"/>
        <end position="156"/>
    </location>
</feature>
<evidence type="ECO:0000256" key="7">
    <source>
        <dbReference type="SAM" id="MobiDB-lite"/>
    </source>
</evidence>
<evidence type="ECO:0000313" key="10">
    <source>
        <dbReference type="EnsemblPlants" id="OBART04G30840.1"/>
    </source>
</evidence>
<dbReference type="SMART" id="SM00487">
    <property type="entry name" value="DEXDc"/>
    <property type="match status" value="2"/>
</dbReference>
<feature type="region of interest" description="Disordered" evidence="7">
    <location>
        <begin position="1"/>
        <end position="169"/>
    </location>
</feature>
<dbReference type="CDD" id="cd18793">
    <property type="entry name" value="SF2_C_SNF"/>
    <property type="match status" value="2"/>
</dbReference>
<dbReference type="Pfam" id="PF00271">
    <property type="entry name" value="Helicase_C"/>
    <property type="match status" value="2"/>
</dbReference>
<evidence type="ECO:0000256" key="4">
    <source>
        <dbReference type="ARBA" id="ARBA00022806"/>
    </source>
</evidence>
<dbReference type="PANTHER" id="PTHR45629:SF7">
    <property type="entry name" value="DNA EXCISION REPAIR PROTEIN ERCC-6-RELATED"/>
    <property type="match status" value="1"/>
</dbReference>
<feature type="compositionally biased region" description="Pro residues" evidence="7">
    <location>
        <begin position="18"/>
        <end position="27"/>
    </location>
</feature>
<feature type="domain" description="Helicase C-terminal" evidence="9">
    <location>
        <begin position="1312"/>
        <end position="1470"/>
    </location>
</feature>
<dbReference type="GO" id="GO:0004386">
    <property type="term" value="F:helicase activity"/>
    <property type="evidence" value="ECO:0007669"/>
    <property type="project" value="UniProtKB-KW"/>
</dbReference>
<dbReference type="GO" id="GO:0015616">
    <property type="term" value="F:DNA translocase activity"/>
    <property type="evidence" value="ECO:0007669"/>
    <property type="project" value="TreeGrafter"/>
</dbReference>
<dbReference type="HOGENOM" id="CLU_000315_27_1_1"/>
<dbReference type="FunFam" id="3.40.50.10810:FF:000055">
    <property type="entry name" value="Protein CHROMATIN REMODELING 24"/>
    <property type="match status" value="1"/>
</dbReference>
<reference evidence="10" key="2">
    <citation type="submission" date="2015-03" db="UniProtKB">
        <authorList>
            <consortium name="EnsemblPlants"/>
        </authorList>
    </citation>
    <scope>IDENTIFICATION</scope>
</reference>
<feature type="compositionally biased region" description="Pro residues" evidence="7">
    <location>
        <begin position="51"/>
        <end position="71"/>
    </location>
</feature>
<dbReference type="SMART" id="SM00490">
    <property type="entry name" value="HELICc"/>
    <property type="match status" value="2"/>
</dbReference>
<evidence type="ECO:0000256" key="3">
    <source>
        <dbReference type="ARBA" id="ARBA00022801"/>
    </source>
</evidence>
<keyword evidence="6" id="KW-0233">DNA recombination</keyword>
<feature type="domain" description="Helicase ATP-binding" evidence="8">
    <location>
        <begin position="293"/>
        <end position="467"/>
    </location>
</feature>
<dbReference type="InterPro" id="IPR014001">
    <property type="entry name" value="Helicase_ATP-bd"/>
</dbReference>
<dbReference type="PANTHER" id="PTHR45629">
    <property type="entry name" value="SNF2/RAD54 FAMILY MEMBER"/>
    <property type="match status" value="1"/>
</dbReference>
<evidence type="ECO:0000256" key="2">
    <source>
        <dbReference type="ARBA" id="ARBA00022741"/>
    </source>
</evidence>
<sequence length="1686" mass="189617">MASPPPFDICGDLDDDPTPPAPTPLAAPTPNGLNDRLLRLTRTHQRGPSQNPNPNPNPNPKPPPPPPPQEPEPAKVKLAGRRRLCKLSTAGDESAGDDDSIRDILDDLTTRLDSLSVDRPTARPRPHVSPLPCALHADPDPSQSQLNDGTKPSSSFVDCDDDDDDAGGAYGGFGVKEEVTRKVFKASSSSFGGRGNDDKMKAKGAYAFDTVSRKTTTESKASKFFGDYDDEDDINQDAENGKENHADDVGWEKTEDFKMEPTGTGVTRKPYNLPGRIFNMLYPHQREGLRWLWVLHCRGTGGILGDDMGLGKTMQVSAFLAGLFHSRLIKRVLVVAPKTLLTHWTKELSVVGLKDKIRDYSGPNANARNYELKYAFKEGGILLTTYDIVRNNFKMIKGNFTNDFDDEEETLWNYVILDEGHIIKNPKTQRAQSLFEIPCVHRIVISGTPIQNNLKEMWALFYFCCPEVLGDKEQFKARYEHAIIQGNDKNATNRQKHVGSNVAKELRERIKPYFLRRMKNEVFLDSGTGEDKKLAKKNELIIWLKLTSCQRQLYEAFLNSELVHSSMQGSPLAAITILKKICDHPLLLTKKAAEGVLEGMDAMLNNQEMGMVEKMAMNLADMAHDDDDVELQVGQDVSCKLSFMMSLLQNLVSEGHNVLIFSQTRKMLNIIQEAIILEGYKFLRIDGTTKISERERIVKDFQEGPGAPIFLLTTQVGGLGLTLTKAARVIVVDPAWNPSTDNQSVDRAYRIGQMKDVIVYRLMTSGTIEEKIYKLQVFKGALFRTATEHKEQTRYFSKRDIQELFSLPEQGFDVSLTQKQLQEEHGQQLVMDDSLRKHIQFLEQQGIAGVSHHSLLFSKTAILPTLNDNDGLDSNRRAMPMAKHYYKGASSDYVANGAAYAMKPKEFIARTYSPNSTSTESPEEIKAKINRLSQTLANTVLVAKLPDRGDKIRRQINELDEKLTVIESSPEPLERKGPTEYSCQSKQARTLKDWESLKEEEEAGGRARGEGRKGSELNSTPFRLNSTSSTLVVFKVPSTFTTGRGALAAAAANGRFVPMAPTSQPQPQQEVEVEVDEDEELVNMVVEAGVGAIKMKMKIPRRVLGSLYPHQRDGLAWLWALHCTATGGILGDDMGLGKTIQEGGILLTSYHIVRNNYMLLRGNGNGNNVDNNEEEPLWDYVILDEGHIVKNTKTQRAQSLFQIPSAHRIVLTGTPIQNKLKRRLYEAFLNKDPVRSQTGALKGSSLEASTILRKICDHPLLLTKRDTDDFLEEMGAMLNNRDMCMVERILEDNLYADKRLQIVQGASCKIAFILPLLRNLVEEGHYVLIFSQTRVMLNLIQDAVSIEGHKFLRIDGTTKISERKKILKDFQEGLDSPILLLTSHVGGLGNTLTKADRVIVVDPAWNPSIDNQSVDHAYRIGQTKDVIVYRLVTCGTIEEKIYKQQIFKGGLFRTATECKEQPQFYNQDLYLQNEQEYSSLPPHGFDASLTQHKMQVENGQQLVMDESLKKHIQFLEQQGIAGVNRHGVLFCKTETTATLGDDGAINRKVRDIMVRRCYAPWEHICRDVEKKSLIDQVKEMSKKMDGLGDTMGRIVALEEEYAAELIGMLHENRWERSHLEKIRMQIDDLHEEHMAKFDEMLERIKRMELADEGELIAKFGEMVERMRQRCDMDRLSLPLLSSTLVA</sequence>
<dbReference type="GO" id="GO:0006310">
    <property type="term" value="P:DNA recombination"/>
    <property type="evidence" value="ECO:0007669"/>
    <property type="project" value="UniProtKB-KW"/>
</dbReference>
<keyword evidence="3" id="KW-0378">Hydrolase</keyword>
<dbReference type="InterPro" id="IPR050496">
    <property type="entry name" value="SNF2_RAD54_helicase_repair"/>
</dbReference>
<dbReference type="Gene3D" id="3.40.50.300">
    <property type="entry name" value="P-loop containing nucleotide triphosphate hydrolases"/>
    <property type="match status" value="2"/>
</dbReference>
<dbReference type="eggNOG" id="KOG0387">
    <property type="taxonomic scope" value="Eukaryota"/>
</dbReference>
<feature type="compositionally biased region" description="Basic and acidic residues" evidence="7">
    <location>
        <begin position="990"/>
        <end position="1015"/>
    </location>
</feature>